<proteinExistence type="predicted"/>
<protein>
    <submittedName>
        <fullName evidence="2">Uncharacterized protein</fullName>
    </submittedName>
</protein>
<dbReference type="AlphaFoldDB" id="A0AAV2NS18"/>
<keyword evidence="1" id="KW-0472">Membrane</keyword>
<keyword evidence="1" id="KW-0812">Transmembrane</keyword>
<evidence type="ECO:0000313" key="2">
    <source>
        <dbReference type="EMBL" id="CAL1682747.1"/>
    </source>
</evidence>
<dbReference type="Proteomes" id="UP001497644">
    <property type="component" value="Chromosome 4"/>
</dbReference>
<name>A0AAV2NS18_9HYME</name>
<organism evidence="2 3">
    <name type="scientific">Lasius platythorax</name>
    <dbReference type="NCBI Taxonomy" id="488582"/>
    <lineage>
        <taxon>Eukaryota</taxon>
        <taxon>Metazoa</taxon>
        <taxon>Ecdysozoa</taxon>
        <taxon>Arthropoda</taxon>
        <taxon>Hexapoda</taxon>
        <taxon>Insecta</taxon>
        <taxon>Pterygota</taxon>
        <taxon>Neoptera</taxon>
        <taxon>Endopterygota</taxon>
        <taxon>Hymenoptera</taxon>
        <taxon>Apocrita</taxon>
        <taxon>Aculeata</taxon>
        <taxon>Formicoidea</taxon>
        <taxon>Formicidae</taxon>
        <taxon>Formicinae</taxon>
        <taxon>Lasius</taxon>
        <taxon>Lasius</taxon>
    </lineage>
</organism>
<evidence type="ECO:0000256" key="1">
    <source>
        <dbReference type="SAM" id="Phobius"/>
    </source>
</evidence>
<reference evidence="2" key="1">
    <citation type="submission" date="2024-04" db="EMBL/GenBank/DDBJ databases">
        <authorList>
            <consortium name="Molecular Ecology Group"/>
        </authorList>
    </citation>
    <scope>NUCLEOTIDE SEQUENCE</scope>
</reference>
<gene>
    <name evidence="2" type="ORF">LPLAT_LOCUS8627</name>
</gene>
<feature type="transmembrane region" description="Helical" evidence="1">
    <location>
        <begin position="21"/>
        <end position="40"/>
    </location>
</feature>
<accession>A0AAV2NS18</accession>
<keyword evidence="3" id="KW-1185">Reference proteome</keyword>
<keyword evidence="1" id="KW-1133">Transmembrane helix</keyword>
<dbReference type="EMBL" id="OZ034827">
    <property type="protein sequence ID" value="CAL1682747.1"/>
    <property type="molecule type" value="Genomic_DNA"/>
</dbReference>
<evidence type="ECO:0000313" key="3">
    <source>
        <dbReference type="Proteomes" id="UP001497644"/>
    </source>
</evidence>
<sequence>MRDREARGNRGRWQKSLDFTYIADAIVHIYGVLPSMYVTIYDLGLDTALPPLSRRSIISSALCAPRCTAKALPTRANALAGCEVLEDCRLDSIRVH</sequence>